<dbReference type="GO" id="GO:0005634">
    <property type="term" value="C:nucleus"/>
    <property type="evidence" value="ECO:0007669"/>
    <property type="project" value="UniProtKB-SubCell"/>
</dbReference>
<keyword evidence="4 5" id="KW-0539">Nucleus</keyword>
<evidence type="ECO:0000256" key="3">
    <source>
        <dbReference type="ARBA" id="ARBA00023155"/>
    </source>
</evidence>
<dbReference type="InterPro" id="IPR017970">
    <property type="entry name" value="Homeobox_CS"/>
</dbReference>
<feature type="region of interest" description="Disordered" evidence="7">
    <location>
        <begin position="267"/>
        <end position="310"/>
    </location>
</feature>
<evidence type="ECO:0000256" key="7">
    <source>
        <dbReference type="SAM" id="MobiDB-lite"/>
    </source>
</evidence>
<evidence type="ECO:0000256" key="1">
    <source>
        <dbReference type="ARBA" id="ARBA00004123"/>
    </source>
</evidence>
<sequence>MYLRNHRESMNANNLNTMMPCLDEQPQHMAMLPAAAPPAPAMLPEQQVEAPAFPSPFPTSTGPMPVVDYTFQPTAISPESEAGCCGYPCQDACYCTLPAYAKDNAGWLSPECGVTEESSCATFMPSGGGDDRSYLSCAEQPPSPHPASMMMYPSEPMALAGATHAAIYPYHPHHHRQHPYTHPVPHHAQESMNRPHGSFRPSFYNPFEVKHRKRTTRSQLKVLERTFREHPKPNADLRRLLAHNLNMTPRGVQVWFQNRRAKVKAQRRKAAATAAEEAEEDDDEAVAEEKEQHQPPPSSSSSSSASQNTDLHDALAQEPWCMERQNSTTSSVVTTEDLPALLTPATPPYPDGPPPAPFLFGNAVDALVADLVEPAPCKAMQLPKAEPFKEDGSGAFLNNNNNDYNCYYLSTQVPVGCSWPTSQPVGPDMLLQNDVLLQQTWSTNDEQQQQQQQHHRLSDPIFGPNDFDFSFVTTYPSS</sequence>
<dbReference type="SMART" id="SM00389">
    <property type="entry name" value="HOX"/>
    <property type="match status" value="1"/>
</dbReference>
<dbReference type="OrthoDB" id="6159439at2759"/>
<dbReference type="GO" id="GO:0030154">
    <property type="term" value="P:cell differentiation"/>
    <property type="evidence" value="ECO:0007669"/>
    <property type="project" value="TreeGrafter"/>
</dbReference>
<feature type="DNA-binding region" description="Homeobox" evidence="5">
    <location>
        <begin position="208"/>
        <end position="267"/>
    </location>
</feature>
<dbReference type="InterPro" id="IPR051000">
    <property type="entry name" value="Homeobox_DNA-bind_prot"/>
</dbReference>
<feature type="compositionally biased region" description="Acidic residues" evidence="7">
    <location>
        <begin position="276"/>
        <end position="286"/>
    </location>
</feature>
<protein>
    <recommendedName>
        <fullName evidence="8">Homeobox domain-containing protein</fullName>
    </recommendedName>
</protein>
<dbReference type="InterPro" id="IPR001356">
    <property type="entry name" value="HD"/>
</dbReference>
<evidence type="ECO:0000313" key="10">
    <source>
        <dbReference type="Proteomes" id="UP000242180"/>
    </source>
</evidence>
<evidence type="ECO:0000256" key="5">
    <source>
        <dbReference type="PROSITE-ProRule" id="PRU00108"/>
    </source>
</evidence>
<dbReference type="GO" id="GO:0000978">
    <property type="term" value="F:RNA polymerase II cis-regulatory region sequence-specific DNA binding"/>
    <property type="evidence" value="ECO:0007669"/>
    <property type="project" value="TreeGrafter"/>
</dbReference>
<accession>A0A1X2HL42</accession>
<dbReference type="Proteomes" id="UP000242180">
    <property type="component" value="Unassembled WGS sequence"/>
</dbReference>
<dbReference type="Pfam" id="PF00046">
    <property type="entry name" value="Homeodomain"/>
    <property type="match status" value="1"/>
</dbReference>
<gene>
    <name evidence="9" type="ORF">BCR43DRAFT_129417</name>
</gene>
<evidence type="ECO:0000259" key="8">
    <source>
        <dbReference type="PROSITE" id="PS50071"/>
    </source>
</evidence>
<feature type="domain" description="Homeobox" evidence="8">
    <location>
        <begin position="206"/>
        <end position="266"/>
    </location>
</feature>
<keyword evidence="2 5" id="KW-0238">DNA-binding</keyword>
<dbReference type="PANTHER" id="PTHR24324">
    <property type="entry name" value="HOMEOBOX PROTEIN HHEX"/>
    <property type="match status" value="1"/>
</dbReference>
<name>A0A1X2HL42_SYNRA</name>
<evidence type="ECO:0000256" key="6">
    <source>
        <dbReference type="RuleBase" id="RU000682"/>
    </source>
</evidence>
<dbReference type="InterPro" id="IPR009057">
    <property type="entry name" value="Homeodomain-like_sf"/>
</dbReference>
<evidence type="ECO:0000256" key="4">
    <source>
        <dbReference type="ARBA" id="ARBA00023242"/>
    </source>
</evidence>
<keyword evidence="10" id="KW-1185">Reference proteome</keyword>
<dbReference type="PROSITE" id="PS50071">
    <property type="entry name" value="HOMEOBOX_2"/>
    <property type="match status" value="1"/>
</dbReference>
<dbReference type="PROSITE" id="PS00027">
    <property type="entry name" value="HOMEOBOX_1"/>
    <property type="match status" value="1"/>
</dbReference>
<dbReference type="EMBL" id="MCGN01000002">
    <property type="protein sequence ID" value="ORY99994.1"/>
    <property type="molecule type" value="Genomic_DNA"/>
</dbReference>
<dbReference type="CDD" id="cd00086">
    <property type="entry name" value="homeodomain"/>
    <property type="match status" value="1"/>
</dbReference>
<dbReference type="GO" id="GO:0000981">
    <property type="term" value="F:DNA-binding transcription factor activity, RNA polymerase II-specific"/>
    <property type="evidence" value="ECO:0007669"/>
    <property type="project" value="InterPro"/>
</dbReference>
<comment type="subcellular location">
    <subcellularLocation>
        <location evidence="1 5 6">Nucleus</location>
    </subcellularLocation>
</comment>
<organism evidence="9 10">
    <name type="scientific">Syncephalastrum racemosum</name>
    <name type="common">Filamentous fungus</name>
    <dbReference type="NCBI Taxonomy" id="13706"/>
    <lineage>
        <taxon>Eukaryota</taxon>
        <taxon>Fungi</taxon>
        <taxon>Fungi incertae sedis</taxon>
        <taxon>Mucoromycota</taxon>
        <taxon>Mucoromycotina</taxon>
        <taxon>Mucoromycetes</taxon>
        <taxon>Mucorales</taxon>
        <taxon>Syncephalastraceae</taxon>
        <taxon>Syncephalastrum</taxon>
    </lineage>
</organism>
<dbReference type="Gene3D" id="1.10.10.60">
    <property type="entry name" value="Homeodomain-like"/>
    <property type="match status" value="1"/>
</dbReference>
<dbReference type="SUPFAM" id="SSF46689">
    <property type="entry name" value="Homeodomain-like"/>
    <property type="match status" value="1"/>
</dbReference>
<reference evidence="9 10" key="1">
    <citation type="submission" date="2016-07" db="EMBL/GenBank/DDBJ databases">
        <title>Pervasive Adenine N6-methylation of Active Genes in Fungi.</title>
        <authorList>
            <consortium name="DOE Joint Genome Institute"/>
            <person name="Mondo S.J."/>
            <person name="Dannebaum R.O."/>
            <person name="Kuo R.C."/>
            <person name="Labutti K."/>
            <person name="Haridas S."/>
            <person name="Kuo A."/>
            <person name="Salamov A."/>
            <person name="Ahrendt S.R."/>
            <person name="Lipzen A."/>
            <person name="Sullivan W."/>
            <person name="Andreopoulos W.B."/>
            <person name="Clum A."/>
            <person name="Lindquist E."/>
            <person name="Daum C."/>
            <person name="Ramamoorthy G.K."/>
            <person name="Gryganskyi A."/>
            <person name="Culley D."/>
            <person name="Magnuson J.K."/>
            <person name="James T.Y."/>
            <person name="O'Malley M.A."/>
            <person name="Stajich J.E."/>
            <person name="Spatafora J.W."/>
            <person name="Visel A."/>
            <person name="Grigoriev I.V."/>
        </authorList>
    </citation>
    <scope>NUCLEOTIDE SEQUENCE [LARGE SCALE GENOMIC DNA]</scope>
    <source>
        <strain evidence="9 10">NRRL 2496</strain>
    </source>
</reference>
<dbReference type="STRING" id="13706.A0A1X2HL42"/>
<evidence type="ECO:0000256" key="2">
    <source>
        <dbReference type="ARBA" id="ARBA00023125"/>
    </source>
</evidence>
<keyword evidence="3 5" id="KW-0371">Homeobox</keyword>
<dbReference type="PANTHER" id="PTHR24324:SF5">
    <property type="entry name" value="HEMATOPOIETICALLY-EXPRESSED HOMEOBOX PROTEIN HHEX"/>
    <property type="match status" value="1"/>
</dbReference>
<proteinExistence type="predicted"/>
<evidence type="ECO:0000313" key="9">
    <source>
        <dbReference type="EMBL" id="ORY99994.1"/>
    </source>
</evidence>
<dbReference type="InParanoid" id="A0A1X2HL42"/>
<dbReference type="AlphaFoldDB" id="A0A1X2HL42"/>
<comment type="caution">
    <text evidence="9">The sequence shown here is derived from an EMBL/GenBank/DDBJ whole genome shotgun (WGS) entry which is preliminary data.</text>
</comment>